<dbReference type="SUPFAM" id="SSF75217">
    <property type="entry name" value="alpha/beta knot"/>
    <property type="match status" value="1"/>
</dbReference>
<feature type="domain" description="tRNA/rRNA methyltransferase SpoU type" evidence="4">
    <location>
        <begin position="275"/>
        <end position="344"/>
    </location>
</feature>
<dbReference type="Pfam" id="PF00588">
    <property type="entry name" value="SpoU_methylase"/>
    <property type="match status" value="1"/>
</dbReference>
<evidence type="ECO:0000313" key="5">
    <source>
        <dbReference type="EMBL" id="KNE66941.1"/>
    </source>
</evidence>
<reference evidence="5 6" key="1">
    <citation type="submission" date="2009-11" db="EMBL/GenBank/DDBJ databases">
        <title>Annotation of Allomyces macrogynus ATCC 38327.</title>
        <authorList>
            <consortium name="The Broad Institute Genome Sequencing Platform"/>
            <person name="Russ C."/>
            <person name="Cuomo C."/>
            <person name="Burger G."/>
            <person name="Gray M.W."/>
            <person name="Holland P.W.H."/>
            <person name="King N."/>
            <person name="Lang F.B.F."/>
            <person name="Roger A.J."/>
            <person name="Ruiz-Trillo I."/>
            <person name="Young S.K."/>
            <person name="Zeng Q."/>
            <person name="Gargeya S."/>
            <person name="Fitzgerald M."/>
            <person name="Haas B."/>
            <person name="Abouelleil A."/>
            <person name="Alvarado L."/>
            <person name="Arachchi H.M."/>
            <person name="Berlin A."/>
            <person name="Chapman S.B."/>
            <person name="Gearin G."/>
            <person name="Goldberg J."/>
            <person name="Griggs A."/>
            <person name="Gujja S."/>
            <person name="Hansen M."/>
            <person name="Heiman D."/>
            <person name="Howarth C."/>
            <person name="Larimer J."/>
            <person name="Lui A."/>
            <person name="MacDonald P.J.P."/>
            <person name="McCowen C."/>
            <person name="Montmayeur A."/>
            <person name="Murphy C."/>
            <person name="Neiman D."/>
            <person name="Pearson M."/>
            <person name="Priest M."/>
            <person name="Roberts A."/>
            <person name="Saif S."/>
            <person name="Shea T."/>
            <person name="Sisk P."/>
            <person name="Stolte C."/>
            <person name="Sykes S."/>
            <person name="Wortman J."/>
            <person name="Nusbaum C."/>
            <person name="Birren B."/>
        </authorList>
    </citation>
    <scope>NUCLEOTIDE SEQUENCE [LARGE SCALE GENOMIC DNA]</scope>
    <source>
        <strain evidence="5 6">ATCC 38327</strain>
    </source>
</reference>
<evidence type="ECO:0000313" key="6">
    <source>
        <dbReference type="Proteomes" id="UP000054350"/>
    </source>
</evidence>
<evidence type="ECO:0000259" key="4">
    <source>
        <dbReference type="Pfam" id="PF00588"/>
    </source>
</evidence>
<keyword evidence="1" id="KW-0489">Methyltransferase</keyword>
<feature type="region of interest" description="Disordered" evidence="3">
    <location>
        <begin position="26"/>
        <end position="59"/>
    </location>
</feature>
<keyword evidence="2" id="KW-0808">Transferase</keyword>
<protein>
    <recommendedName>
        <fullName evidence="4">tRNA/rRNA methyltransferase SpoU type domain-containing protein</fullName>
    </recommendedName>
</protein>
<dbReference type="PANTHER" id="PTHR43191:SF2">
    <property type="entry name" value="RRNA METHYLTRANSFERASE 3, MITOCHONDRIAL"/>
    <property type="match status" value="1"/>
</dbReference>
<feature type="compositionally biased region" description="Basic and acidic residues" evidence="3">
    <location>
        <begin position="462"/>
        <end position="471"/>
    </location>
</feature>
<gene>
    <name evidence="5" type="ORF">AMAG_11416</name>
</gene>
<dbReference type="OrthoDB" id="270651at2759"/>
<dbReference type="GO" id="GO:0006396">
    <property type="term" value="P:RNA processing"/>
    <property type="evidence" value="ECO:0007669"/>
    <property type="project" value="InterPro"/>
</dbReference>
<feature type="region of interest" description="Disordered" evidence="3">
    <location>
        <begin position="411"/>
        <end position="474"/>
    </location>
</feature>
<dbReference type="InterPro" id="IPR029026">
    <property type="entry name" value="tRNA_m1G_MTases_N"/>
</dbReference>
<reference evidence="6" key="2">
    <citation type="submission" date="2009-11" db="EMBL/GenBank/DDBJ databases">
        <title>The Genome Sequence of Allomyces macrogynus strain ATCC 38327.</title>
        <authorList>
            <consortium name="The Broad Institute Genome Sequencing Platform"/>
            <person name="Russ C."/>
            <person name="Cuomo C."/>
            <person name="Shea T."/>
            <person name="Young S.K."/>
            <person name="Zeng Q."/>
            <person name="Koehrsen M."/>
            <person name="Haas B."/>
            <person name="Borodovsky M."/>
            <person name="Guigo R."/>
            <person name="Alvarado L."/>
            <person name="Berlin A."/>
            <person name="Borenstein D."/>
            <person name="Chen Z."/>
            <person name="Engels R."/>
            <person name="Freedman E."/>
            <person name="Gellesch M."/>
            <person name="Goldberg J."/>
            <person name="Griggs A."/>
            <person name="Gujja S."/>
            <person name="Heiman D."/>
            <person name="Hepburn T."/>
            <person name="Howarth C."/>
            <person name="Jen D."/>
            <person name="Larson L."/>
            <person name="Lewis B."/>
            <person name="Mehta T."/>
            <person name="Park D."/>
            <person name="Pearson M."/>
            <person name="Roberts A."/>
            <person name="Saif S."/>
            <person name="Shenoy N."/>
            <person name="Sisk P."/>
            <person name="Stolte C."/>
            <person name="Sykes S."/>
            <person name="Walk T."/>
            <person name="White J."/>
            <person name="Yandava C."/>
            <person name="Burger G."/>
            <person name="Gray M.W."/>
            <person name="Holland P.W.H."/>
            <person name="King N."/>
            <person name="Lang F.B.F."/>
            <person name="Roger A.J."/>
            <person name="Ruiz-Trillo I."/>
            <person name="Lander E."/>
            <person name="Nusbaum C."/>
        </authorList>
    </citation>
    <scope>NUCLEOTIDE SEQUENCE [LARGE SCALE GENOMIC DNA]</scope>
    <source>
        <strain evidence="6">ATCC 38327</strain>
    </source>
</reference>
<dbReference type="InterPro" id="IPR001537">
    <property type="entry name" value="SpoU_MeTrfase"/>
</dbReference>
<accession>A0A0L0SWT3</accession>
<organism evidence="5 6">
    <name type="scientific">Allomyces macrogynus (strain ATCC 38327)</name>
    <name type="common">Allomyces javanicus var. macrogynus</name>
    <dbReference type="NCBI Taxonomy" id="578462"/>
    <lineage>
        <taxon>Eukaryota</taxon>
        <taxon>Fungi</taxon>
        <taxon>Fungi incertae sedis</taxon>
        <taxon>Blastocladiomycota</taxon>
        <taxon>Blastocladiomycetes</taxon>
        <taxon>Blastocladiales</taxon>
        <taxon>Blastocladiaceae</taxon>
        <taxon>Allomyces</taxon>
    </lineage>
</organism>
<dbReference type="InterPro" id="IPR029028">
    <property type="entry name" value="Alpha/beta_knot_MTases"/>
</dbReference>
<dbReference type="EMBL" id="GG745351">
    <property type="protein sequence ID" value="KNE66941.1"/>
    <property type="molecule type" value="Genomic_DNA"/>
</dbReference>
<dbReference type="AlphaFoldDB" id="A0A0L0SWT3"/>
<dbReference type="Gene3D" id="3.40.1280.10">
    <property type="match status" value="1"/>
</dbReference>
<dbReference type="PANTHER" id="PTHR43191">
    <property type="entry name" value="RRNA METHYLTRANSFERASE 3"/>
    <property type="match status" value="1"/>
</dbReference>
<sequence length="564" mass="62208">MSAKSQPWKRARFELRRVVRDWPRTYDKPEAFPRGVTPRAPHLENPEKYDPTRTSKRQEKKLATIARRQKALGLVVDTADDLPALKEETGKQKYSKLVSWAQQNQDALVPELPDWLNRTPPGTRLKGREGPLMKHMLRLGTENGYRNFHEHYVAIGGDAIRNIVKHSKDCPPKHKSRILQTVSMYDQEKLGLDFTKDGYEPYYPSPPKHVLVTQEMAQIITYISDEIVPSFALAAYPTFLRTASRSAPVAKWMQAHVPKWSAPASDTDEDAIVRVLVINKISDPGNMGMMMRTAAAYGWDAVFVLGTSCEPLSPRAMYTAAGAPMLIPWRKSSWDDIRAWLDGESAAPLVKGQEWWDPKVDFRLFVTDPSVGHPTGKIKTDATAVTAVGSDRVPEAVEGVEEGALPAEEVAAATNEDESYVVEASAESIAEPRTDSTAESSATASTDATTDAPSSASSSESTSDRVSKCDRAAWQQRRRPKVHLLVLNNESHGHKVNPITNEFLASRAEYAGVPMARPVLESLNVAVAASLLMWHLGPKGSASTGEPTRTGDLVVRVQGQARQG</sequence>
<dbReference type="GO" id="GO:0008173">
    <property type="term" value="F:RNA methyltransferase activity"/>
    <property type="evidence" value="ECO:0007669"/>
    <property type="project" value="InterPro"/>
</dbReference>
<dbReference type="GO" id="GO:0003723">
    <property type="term" value="F:RNA binding"/>
    <property type="evidence" value="ECO:0007669"/>
    <property type="project" value="InterPro"/>
</dbReference>
<feature type="compositionally biased region" description="Low complexity" evidence="3">
    <location>
        <begin position="437"/>
        <end position="461"/>
    </location>
</feature>
<feature type="compositionally biased region" description="Basic and acidic residues" evidence="3">
    <location>
        <begin position="41"/>
        <end position="59"/>
    </location>
</feature>
<dbReference type="VEuPathDB" id="FungiDB:AMAG_11416"/>
<evidence type="ECO:0000256" key="3">
    <source>
        <dbReference type="SAM" id="MobiDB-lite"/>
    </source>
</evidence>
<proteinExistence type="predicted"/>
<dbReference type="InterPro" id="IPR051259">
    <property type="entry name" value="rRNA_Methyltransferase"/>
</dbReference>
<name>A0A0L0SWT3_ALLM3</name>
<keyword evidence="6" id="KW-1185">Reference proteome</keyword>
<evidence type="ECO:0000256" key="2">
    <source>
        <dbReference type="ARBA" id="ARBA00022679"/>
    </source>
</evidence>
<dbReference type="GO" id="GO:0032259">
    <property type="term" value="P:methylation"/>
    <property type="evidence" value="ECO:0007669"/>
    <property type="project" value="UniProtKB-KW"/>
</dbReference>
<dbReference type="Proteomes" id="UP000054350">
    <property type="component" value="Unassembled WGS sequence"/>
</dbReference>
<evidence type="ECO:0000256" key="1">
    <source>
        <dbReference type="ARBA" id="ARBA00022603"/>
    </source>
</evidence>
<dbReference type="STRING" id="578462.A0A0L0SWT3"/>
<dbReference type="eggNOG" id="KOG2506">
    <property type="taxonomic scope" value="Eukaryota"/>
</dbReference>